<accession>A0A0N5B8Y8</accession>
<organism evidence="1 2">
    <name type="scientific">Strongyloides papillosus</name>
    <name type="common">Intestinal threadworm</name>
    <dbReference type="NCBI Taxonomy" id="174720"/>
    <lineage>
        <taxon>Eukaryota</taxon>
        <taxon>Metazoa</taxon>
        <taxon>Ecdysozoa</taxon>
        <taxon>Nematoda</taxon>
        <taxon>Chromadorea</taxon>
        <taxon>Rhabditida</taxon>
        <taxon>Tylenchina</taxon>
        <taxon>Panagrolaimomorpha</taxon>
        <taxon>Strongyloidoidea</taxon>
        <taxon>Strongyloididae</taxon>
        <taxon>Strongyloides</taxon>
    </lineage>
</organism>
<sequence>MNKQELEDALRKKIFEEMGRNINFTFIDKQKVMCGICRKEISLKTNCGFDNLIKHFNGEHSRNHRCSGIWSGLRNRTPEAQEAGIFNHLSLEEFSVVGFDLNASNNLACTVYSMVLDIQDLAMHFYKNHTSEVQVPSPTTCC</sequence>
<evidence type="ECO:0000313" key="1">
    <source>
        <dbReference type="Proteomes" id="UP000046392"/>
    </source>
</evidence>
<keyword evidence="1" id="KW-1185">Reference proteome</keyword>
<proteinExistence type="predicted"/>
<evidence type="ECO:0000313" key="2">
    <source>
        <dbReference type="WBParaSite" id="SPAL_0000251000.1"/>
    </source>
</evidence>
<reference evidence="2" key="1">
    <citation type="submission" date="2017-02" db="UniProtKB">
        <authorList>
            <consortium name="WormBaseParasite"/>
        </authorList>
    </citation>
    <scope>IDENTIFICATION</scope>
</reference>
<dbReference type="Proteomes" id="UP000046392">
    <property type="component" value="Unplaced"/>
</dbReference>
<dbReference type="STRING" id="174720.A0A0N5B8Y8"/>
<dbReference type="WBParaSite" id="SPAL_0000251000.1">
    <property type="protein sequence ID" value="SPAL_0000251000.1"/>
    <property type="gene ID" value="SPAL_0000251000"/>
</dbReference>
<dbReference type="AlphaFoldDB" id="A0A0N5B8Y8"/>
<name>A0A0N5B8Y8_STREA</name>
<protein>
    <submittedName>
        <fullName evidence="2">BED-type domain-containing protein</fullName>
    </submittedName>
</protein>